<reference evidence="1 2" key="1">
    <citation type="submission" date="2023-08" db="EMBL/GenBank/DDBJ databases">
        <title>A Necator americanus chromosomal reference genome.</title>
        <authorList>
            <person name="Ilik V."/>
            <person name="Petrzelkova K.J."/>
            <person name="Pardy F."/>
            <person name="Fuh T."/>
            <person name="Niatou-Singa F.S."/>
            <person name="Gouil Q."/>
            <person name="Baker L."/>
            <person name="Ritchie M.E."/>
            <person name="Jex A.R."/>
            <person name="Gazzola D."/>
            <person name="Li H."/>
            <person name="Toshio Fujiwara R."/>
            <person name="Zhan B."/>
            <person name="Aroian R.V."/>
            <person name="Pafco B."/>
            <person name="Schwarz E.M."/>
        </authorList>
    </citation>
    <scope>NUCLEOTIDE SEQUENCE [LARGE SCALE GENOMIC DNA]</scope>
    <source>
        <strain evidence="1 2">Aroian</strain>
        <tissue evidence="1">Whole animal</tissue>
    </source>
</reference>
<evidence type="ECO:0000313" key="1">
    <source>
        <dbReference type="EMBL" id="KAK6740679.1"/>
    </source>
</evidence>
<evidence type="ECO:0000313" key="2">
    <source>
        <dbReference type="Proteomes" id="UP001303046"/>
    </source>
</evidence>
<protein>
    <submittedName>
        <fullName evidence="1">Uncharacterized protein</fullName>
    </submittedName>
</protein>
<organism evidence="1 2">
    <name type="scientific">Necator americanus</name>
    <name type="common">Human hookworm</name>
    <dbReference type="NCBI Taxonomy" id="51031"/>
    <lineage>
        <taxon>Eukaryota</taxon>
        <taxon>Metazoa</taxon>
        <taxon>Ecdysozoa</taxon>
        <taxon>Nematoda</taxon>
        <taxon>Chromadorea</taxon>
        <taxon>Rhabditida</taxon>
        <taxon>Rhabditina</taxon>
        <taxon>Rhabditomorpha</taxon>
        <taxon>Strongyloidea</taxon>
        <taxon>Ancylostomatidae</taxon>
        <taxon>Bunostominae</taxon>
        <taxon>Necator</taxon>
    </lineage>
</organism>
<name>A0ABR1CQR2_NECAM</name>
<comment type="caution">
    <text evidence="1">The sequence shown here is derived from an EMBL/GenBank/DDBJ whole genome shotgun (WGS) entry which is preliminary data.</text>
</comment>
<dbReference type="EMBL" id="JAVFWL010000003">
    <property type="protein sequence ID" value="KAK6740679.1"/>
    <property type="molecule type" value="Genomic_DNA"/>
</dbReference>
<proteinExistence type="predicted"/>
<keyword evidence="2" id="KW-1185">Reference proteome</keyword>
<dbReference type="Proteomes" id="UP001303046">
    <property type="component" value="Unassembled WGS sequence"/>
</dbReference>
<gene>
    <name evidence="1" type="primary">Necator_chrIII.g9638</name>
    <name evidence="1" type="ORF">RB195_008873</name>
</gene>
<sequence length="124" mass="13789">MRIFDTFARGMTAVAILERVYAAAAFACPNQGEMKPMIQQCNTVIHDRDINLSMEQREATYRPGGQEHQSAASQAAIGAYKTVAGAIIAHDEGQVMSPSSLQLVPTQWFPTLNRLCFRFLRVRT</sequence>
<accession>A0ABR1CQR2</accession>